<dbReference type="EMBL" id="LR026968">
    <property type="protein sequence ID" value="VBB81068.1"/>
    <property type="molecule type" value="Genomic_DNA"/>
</dbReference>
<keyword evidence="4" id="KW-1185">Reference proteome</keyword>
<name>A0ABY6SCE8_PODCO</name>
<feature type="chain" id="PRO_5046054662" description="Cyanovirin-N domain-containing protein" evidence="2">
    <location>
        <begin position="16"/>
        <end position="219"/>
    </location>
</feature>
<organism evidence="3 4">
    <name type="scientific">Podospora comata</name>
    <dbReference type="NCBI Taxonomy" id="48703"/>
    <lineage>
        <taxon>Eukaryota</taxon>
        <taxon>Fungi</taxon>
        <taxon>Dikarya</taxon>
        <taxon>Ascomycota</taxon>
        <taxon>Pezizomycotina</taxon>
        <taxon>Sordariomycetes</taxon>
        <taxon>Sordariomycetidae</taxon>
        <taxon>Sordariales</taxon>
        <taxon>Podosporaceae</taxon>
        <taxon>Podospora</taxon>
    </lineage>
</organism>
<sequence length="219" mass="23465">MLPLLFFLLPSLTLSSPAVFPSDDSNNPSSSANNNNNNNNNNNHNNHNNHNNPTDLTAPTPEYPLPWSLTHSSSSPAEPDIWTDDPTLATPSPQYPLPFASTSNSTFASLASQARIRIGCTNNPVDASELENSLTCLSNWCSTGNTIPPRGGEFCNVGGSMMYICSYGGDNPCSANEMVTAWGSIQRDCGPGRGGWWFSNDWKKTYGIDSAGANVCGNL</sequence>
<proteinExistence type="predicted"/>
<evidence type="ECO:0000313" key="3">
    <source>
        <dbReference type="EMBL" id="VBB81068.1"/>
    </source>
</evidence>
<accession>A0ABY6SCE8</accession>
<gene>
    <name evidence="3" type="ORF">PODCO_503395</name>
</gene>
<feature type="region of interest" description="Disordered" evidence="1">
    <location>
        <begin position="20"/>
        <end position="96"/>
    </location>
</feature>
<keyword evidence="2" id="KW-0732">Signal</keyword>
<reference evidence="3" key="1">
    <citation type="submission" date="2018-02" db="EMBL/GenBank/DDBJ databases">
        <authorList>
            <person name="Silar P."/>
        </authorList>
    </citation>
    <scope>NUCLEOTIDE SEQUENCE [LARGE SCALE GENOMIC DNA]</scope>
    <source>
        <strain evidence="3">T</strain>
    </source>
</reference>
<dbReference type="Proteomes" id="UP000280685">
    <property type="component" value="Chromosome 5"/>
</dbReference>
<feature type="signal peptide" evidence="2">
    <location>
        <begin position="1"/>
        <end position="15"/>
    </location>
</feature>
<protein>
    <recommendedName>
        <fullName evidence="5">Cyanovirin-N domain-containing protein</fullName>
    </recommendedName>
</protein>
<evidence type="ECO:0008006" key="5">
    <source>
        <dbReference type="Google" id="ProtNLM"/>
    </source>
</evidence>
<evidence type="ECO:0000313" key="4">
    <source>
        <dbReference type="Proteomes" id="UP000280685"/>
    </source>
</evidence>
<evidence type="ECO:0000256" key="2">
    <source>
        <dbReference type="SAM" id="SignalP"/>
    </source>
</evidence>
<evidence type="ECO:0000256" key="1">
    <source>
        <dbReference type="SAM" id="MobiDB-lite"/>
    </source>
</evidence>
<feature type="compositionally biased region" description="Low complexity" evidence="1">
    <location>
        <begin position="20"/>
        <end position="52"/>
    </location>
</feature>